<dbReference type="InterPro" id="IPR012677">
    <property type="entry name" value="Nucleotide-bd_a/b_plait_sf"/>
</dbReference>
<dbReference type="InterPro" id="IPR000504">
    <property type="entry name" value="RRM_dom"/>
</dbReference>
<keyword evidence="2" id="KW-0175">Coiled coil</keyword>
<dbReference type="Pfam" id="PF00076">
    <property type="entry name" value="RRM_1"/>
    <property type="match status" value="1"/>
</dbReference>
<dbReference type="PROSITE" id="PS50102">
    <property type="entry name" value="RRM"/>
    <property type="match status" value="1"/>
</dbReference>
<dbReference type="GO" id="GO:0003723">
    <property type="term" value="F:RNA binding"/>
    <property type="evidence" value="ECO:0007669"/>
    <property type="project" value="UniProtKB-UniRule"/>
</dbReference>
<dbReference type="Gene3D" id="3.30.70.330">
    <property type="match status" value="1"/>
</dbReference>
<accession>A0A9N9FQL2</accession>
<evidence type="ECO:0000256" key="3">
    <source>
        <dbReference type="SAM" id="MobiDB-lite"/>
    </source>
</evidence>
<evidence type="ECO:0000313" key="6">
    <source>
        <dbReference type="Proteomes" id="UP000789572"/>
    </source>
</evidence>
<feature type="domain" description="RRM" evidence="4">
    <location>
        <begin position="118"/>
        <end position="190"/>
    </location>
</feature>
<evidence type="ECO:0000256" key="1">
    <source>
        <dbReference type="PROSITE-ProRule" id="PRU00176"/>
    </source>
</evidence>
<evidence type="ECO:0000313" key="5">
    <source>
        <dbReference type="EMBL" id="CAG8553027.1"/>
    </source>
</evidence>
<evidence type="ECO:0000259" key="4">
    <source>
        <dbReference type="PROSITE" id="PS50102"/>
    </source>
</evidence>
<keyword evidence="1" id="KW-0694">RNA-binding</keyword>
<feature type="compositionally biased region" description="Low complexity" evidence="3">
    <location>
        <begin position="75"/>
        <end position="91"/>
    </location>
</feature>
<name>A0A9N9FQL2_9GLOM</name>
<feature type="coiled-coil region" evidence="2">
    <location>
        <begin position="11"/>
        <end position="38"/>
    </location>
</feature>
<proteinExistence type="predicted"/>
<dbReference type="SMART" id="SM00360">
    <property type="entry name" value="RRM"/>
    <property type="match status" value="1"/>
</dbReference>
<dbReference type="EMBL" id="CAJVPJ010000740">
    <property type="protein sequence ID" value="CAG8553027.1"/>
    <property type="molecule type" value="Genomic_DNA"/>
</dbReference>
<protein>
    <submittedName>
        <fullName evidence="5">8360_t:CDS:1</fullName>
    </submittedName>
</protein>
<reference evidence="5" key="1">
    <citation type="submission" date="2021-06" db="EMBL/GenBank/DDBJ databases">
        <authorList>
            <person name="Kallberg Y."/>
            <person name="Tangrot J."/>
            <person name="Rosling A."/>
        </authorList>
    </citation>
    <scope>NUCLEOTIDE SEQUENCE</scope>
    <source>
        <strain evidence="5">IA702</strain>
    </source>
</reference>
<gene>
    <name evidence="5" type="ORF">POCULU_LOCUS5119</name>
</gene>
<evidence type="ECO:0000256" key="2">
    <source>
        <dbReference type="SAM" id="Coils"/>
    </source>
</evidence>
<organism evidence="5 6">
    <name type="scientific">Paraglomus occultum</name>
    <dbReference type="NCBI Taxonomy" id="144539"/>
    <lineage>
        <taxon>Eukaryota</taxon>
        <taxon>Fungi</taxon>
        <taxon>Fungi incertae sedis</taxon>
        <taxon>Mucoromycota</taxon>
        <taxon>Glomeromycotina</taxon>
        <taxon>Glomeromycetes</taxon>
        <taxon>Paraglomerales</taxon>
        <taxon>Paraglomeraceae</taxon>
        <taxon>Paraglomus</taxon>
    </lineage>
</organism>
<dbReference type="OrthoDB" id="339151at2759"/>
<feature type="region of interest" description="Disordered" evidence="3">
    <location>
        <begin position="75"/>
        <end position="103"/>
    </location>
</feature>
<keyword evidence="6" id="KW-1185">Reference proteome</keyword>
<dbReference type="InterPro" id="IPR035979">
    <property type="entry name" value="RBD_domain_sf"/>
</dbReference>
<dbReference type="Proteomes" id="UP000789572">
    <property type="component" value="Unassembled WGS sequence"/>
</dbReference>
<dbReference type="AlphaFoldDB" id="A0A9N9FQL2"/>
<dbReference type="SUPFAM" id="SSF54928">
    <property type="entry name" value="RNA-binding domain, RBD"/>
    <property type="match status" value="1"/>
</dbReference>
<sequence>MSYSSHLCSTCDVLRVQLRLKEDQLKAKEDQLKAKDDKICQLQEAVIQIQKDLIAAKEETLLIKGLHELTLNSQSRPVSSSTSRSFMTGSFIDSGRTPTSDTSSEIEWVTSEDVIREHRAYVGNVGADISKSKLKRILEHQIGSVRSIDVVVDKHCAFAEFATREIYNMAVSIGFVVVDGRKLKIEPTKPPRIFCDDSPKPNAIIPRGPFISIITTSAVSAHTSFTIIITAAKTAESTIDAIFYVAIVTTTVVSTKGTITTVVTTIYVATFP</sequence>
<comment type="caution">
    <text evidence="5">The sequence shown here is derived from an EMBL/GenBank/DDBJ whole genome shotgun (WGS) entry which is preliminary data.</text>
</comment>